<sequence length="76" mass="8672">LTRLVVIYEFQFTEAIEKVLTESPLLDMHTGVVHLAWRESADGADPLKGCKYIWMHRDCQPWGQTLPIQCPKCGTV</sequence>
<reference evidence="1 2" key="1">
    <citation type="submission" date="2014-04" db="EMBL/GenBank/DDBJ databases">
        <authorList>
            <consortium name="DOE Joint Genome Institute"/>
            <person name="Kuo A."/>
            <person name="Kohler A."/>
            <person name="Nagy L.G."/>
            <person name="Floudas D."/>
            <person name="Copeland A."/>
            <person name="Barry K.W."/>
            <person name="Cichocki N."/>
            <person name="Veneault-Fourrey C."/>
            <person name="LaButti K."/>
            <person name="Lindquist E.A."/>
            <person name="Lipzen A."/>
            <person name="Lundell T."/>
            <person name="Morin E."/>
            <person name="Murat C."/>
            <person name="Sun H."/>
            <person name="Tunlid A."/>
            <person name="Henrissat B."/>
            <person name="Grigoriev I.V."/>
            <person name="Hibbett D.S."/>
            <person name="Martin F."/>
            <person name="Nordberg H.P."/>
            <person name="Cantor M.N."/>
            <person name="Hua S.X."/>
        </authorList>
    </citation>
    <scope>NUCLEOTIDE SEQUENCE [LARGE SCALE GENOMIC DNA]</scope>
    <source>
        <strain evidence="1 2">Foug A</strain>
    </source>
</reference>
<proteinExistence type="predicted"/>
<feature type="non-terminal residue" evidence="1">
    <location>
        <position position="1"/>
    </location>
</feature>
<dbReference type="InParanoid" id="A0A0C3CQ56"/>
<organism evidence="1 2">
    <name type="scientific">Scleroderma citrinum Foug A</name>
    <dbReference type="NCBI Taxonomy" id="1036808"/>
    <lineage>
        <taxon>Eukaryota</taxon>
        <taxon>Fungi</taxon>
        <taxon>Dikarya</taxon>
        <taxon>Basidiomycota</taxon>
        <taxon>Agaricomycotina</taxon>
        <taxon>Agaricomycetes</taxon>
        <taxon>Agaricomycetidae</taxon>
        <taxon>Boletales</taxon>
        <taxon>Sclerodermatineae</taxon>
        <taxon>Sclerodermataceae</taxon>
        <taxon>Scleroderma</taxon>
    </lineage>
</organism>
<dbReference type="AlphaFoldDB" id="A0A0C3CQ56"/>
<dbReference type="HOGENOM" id="CLU_2655917_0_0_1"/>
<dbReference type="EMBL" id="KN822348">
    <property type="protein sequence ID" value="KIM50695.1"/>
    <property type="molecule type" value="Genomic_DNA"/>
</dbReference>
<name>A0A0C3CQ56_9AGAM</name>
<evidence type="ECO:0000313" key="2">
    <source>
        <dbReference type="Proteomes" id="UP000053989"/>
    </source>
</evidence>
<evidence type="ECO:0000313" key="1">
    <source>
        <dbReference type="EMBL" id="KIM50695.1"/>
    </source>
</evidence>
<accession>A0A0C3CQ56</accession>
<reference evidence="2" key="2">
    <citation type="submission" date="2015-01" db="EMBL/GenBank/DDBJ databases">
        <title>Evolutionary Origins and Diversification of the Mycorrhizal Mutualists.</title>
        <authorList>
            <consortium name="DOE Joint Genome Institute"/>
            <consortium name="Mycorrhizal Genomics Consortium"/>
            <person name="Kohler A."/>
            <person name="Kuo A."/>
            <person name="Nagy L.G."/>
            <person name="Floudas D."/>
            <person name="Copeland A."/>
            <person name="Barry K.W."/>
            <person name="Cichocki N."/>
            <person name="Veneault-Fourrey C."/>
            <person name="LaButti K."/>
            <person name="Lindquist E.A."/>
            <person name="Lipzen A."/>
            <person name="Lundell T."/>
            <person name="Morin E."/>
            <person name="Murat C."/>
            <person name="Riley R."/>
            <person name="Ohm R."/>
            <person name="Sun H."/>
            <person name="Tunlid A."/>
            <person name="Henrissat B."/>
            <person name="Grigoriev I.V."/>
            <person name="Hibbett D.S."/>
            <person name="Martin F."/>
        </authorList>
    </citation>
    <scope>NUCLEOTIDE SEQUENCE [LARGE SCALE GENOMIC DNA]</scope>
    <source>
        <strain evidence="2">Foug A</strain>
    </source>
</reference>
<dbReference type="Proteomes" id="UP000053989">
    <property type="component" value="Unassembled WGS sequence"/>
</dbReference>
<dbReference type="OrthoDB" id="2687899at2759"/>
<protein>
    <submittedName>
        <fullName evidence="1">Uncharacterized protein</fullName>
    </submittedName>
</protein>
<gene>
    <name evidence="1" type="ORF">SCLCIDRAFT_144838</name>
</gene>
<keyword evidence="2" id="KW-1185">Reference proteome</keyword>